<evidence type="ECO:0000313" key="3">
    <source>
        <dbReference type="Proteomes" id="UP000295023"/>
    </source>
</evidence>
<dbReference type="PANTHER" id="PTHR43574">
    <property type="entry name" value="EPIMERASE-RELATED"/>
    <property type="match status" value="1"/>
</dbReference>
<keyword evidence="1" id="KW-0520">NAD</keyword>
<dbReference type="Proteomes" id="UP000295023">
    <property type="component" value="Unassembled WGS sequence"/>
</dbReference>
<proteinExistence type="predicted"/>
<name>A0A4R4DH35_9PROT</name>
<sequence>MANDMQSSPGCLLVAGLGYSGTAVAREAAAAGWRVTGTARDPARARPPPGVAVLRFEAAGEALAAATHLLVTAAPGEAGDPVLAAHAAAIRAAPALRWIGYLSTTGVYGDRGGAWVDEATAPAPGQERSRRRLEAEQQWAALAEARPVDIFRTAGIYGPGRSSLDDLRAGTARRTLRPGHVFGRIHRDDIALAVLAAMRRHRPAGLRVLHLADDEPAESAAVVEEAARLLGLAPPPAISYDQALPAMSPMARSFWSENRRVANAATKAALGIVWRYPTYREGLRAILAEERAAR</sequence>
<comment type="caution">
    <text evidence="2">The sequence shown here is derived from an EMBL/GenBank/DDBJ whole genome shotgun (WGS) entry which is preliminary data.</text>
</comment>
<evidence type="ECO:0000256" key="1">
    <source>
        <dbReference type="ARBA" id="ARBA00023027"/>
    </source>
</evidence>
<protein>
    <submittedName>
        <fullName evidence="2">SDR family NAD(P)-dependent oxidoreductase</fullName>
    </submittedName>
</protein>
<dbReference type="OrthoDB" id="9808276at2"/>
<gene>
    <name evidence="2" type="ORF">EXY23_14755</name>
</gene>
<keyword evidence="3" id="KW-1185">Reference proteome</keyword>
<reference evidence="2 3" key="1">
    <citation type="submission" date="2019-03" db="EMBL/GenBank/DDBJ databases">
        <title>Paracraurococcus aquatilis NE82 genome sequence.</title>
        <authorList>
            <person name="Zhao Y."/>
            <person name="Du Z."/>
        </authorList>
    </citation>
    <scope>NUCLEOTIDE SEQUENCE [LARGE SCALE GENOMIC DNA]</scope>
    <source>
        <strain evidence="2 3">NE82</strain>
    </source>
</reference>
<dbReference type="EMBL" id="SKBM01000013">
    <property type="protein sequence ID" value="TCZ59858.1"/>
    <property type="molecule type" value="Genomic_DNA"/>
</dbReference>
<dbReference type="SUPFAM" id="SSF51735">
    <property type="entry name" value="NAD(P)-binding Rossmann-fold domains"/>
    <property type="match status" value="1"/>
</dbReference>
<dbReference type="InterPro" id="IPR036291">
    <property type="entry name" value="NAD(P)-bd_dom_sf"/>
</dbReference>
<dbReference type="AlphaFoldDB" id="A0A4R4DH35"/>
<accession>A0A4R4DH35</accession>
<evidence type="ECO:0000313" key="2">
    <source>
        <dbReference type="EMBL" id="TCZ59858.1"/>
    </source>
</evidence>
<organism evidence="2 3">
    <name type="scientific">Roseicella aquatilis</name>
    <dbReference type="NCBI Taxonomy" id="2527868"/>
    <lineage>
        <taxon>Bacteria</taxon>
        <taxon>Pseudomonadati</taxon>
        <taxon>Pseudomonadota</taxon>
        <taxon>Alphaproteobacteria</taxon>
        <taxon>Acetobacterales</taxon>
        <taxon>Roseomonadaceae</taxon>
        <taxon>Roseicella</taxon>
    </lineage>
</organism>
<dbReference type="Gene3D" id="3.40.50.720">
    <property type="entry name" value="NAD(P)-binding Rossmann-like Domain"/>
    <property type="match status" value="1"/>
</dbReference>